<proteinExistence type="predicted"/>
<reference evidence="2 3" key="1">
    <citation type="submission" date="2018-06" db="EMBL/GenBank/DDBJ databases">
        <title>Genomic Encyclopedia of Archaeal and Bacterial Type Strains, Phase II (KMG-II): from individual species to whole genera.</title>
        <authorList>
            <person name="Goeker M."/>
        </authorList>
    </citation>
    <scope>NUCLEOTIDE SEQUENCE [LARGE SCALE GENOMIC DNA]</scope>
    <source>
        <strain evidence="2 3">DSM 29821</strain>
    </source>
</reference>
<organism evidence="2 3">
    <name type="scientific">Chitinophaga dinghuensis</name>
    <dbReference type="NCBI Taxonomy" id="1539050"/>
    <lineage>
        <taxon>Bacteria</taxon>
        <taxon>Pseudomonadati</taxon>
        <taxon>Bacteroidota</taxon>
        <taxon>Chitinophagia</taxon>
        <taxon>Chitinophagales</taxon>
        <taxon>Chitinophagaceae</taxon>
        <taxon>Chitinophaga</taxon>
    </lineage>
</organism>
<name>A0A327VL22_9BACT</name>
<feature type="domain" description="Lon N-terminal" evidence="1">
    <location>
        <begin position="4"/>
        <end position="182"/>
    </location>
</feature>
<dbReference type="EMBL" id="QLMA01000009">
    <property type="protein sequence ID" value="RAJ75434.1"/>
    <property type="molecule type" value="Genomic_DNA"/>
</dbReference>
<dbReference type="AlphaFoldDB" id="A0A327VL22"/>
<accession>A0A327VL22</accession>
<dbReference type="Proteomes" id="UP000249819">
    <property type="component" value="Unassembled WGS sequence"/>
</dbReference>
<dbReference type="InterPro" id="IPR046336">
    <property type="entry name" value="Lon_prtase_N_sf"/>
</dbReference>
<dbReference type="InterPro" id="IPR003111">
    <property type="entry name" value="Lon_prtase_N"/>
</dbReference>
<comment type="caution">
    <text evidence="2">The sequence shown here is derived from an EMBL/GenBank/DDBJ whole genome shotgun (WGS) entry which is preliminary data.</text>
</comment>
<dbReference type="RefSeq" id="WP_111594600.1">
    <property type="nucleotide sequence ID" value="NZ_QLMA01000009.1"/>
</dbReference>
<protein>
    <recommendedName>
        <fullName evidence="1">Lon N-terminal domain-containing protein</fullName>
    </recommendedName>
</protein>
<keyword evidence="3" id="KW-1185">Reference proteome</keyword>
<dbReference type="PANTHER" id="PTHR46732">
    <property type="entry name" value="ATP-DEPENDENT PROTEASE LA (LON) DOMAIN PROTEIN"/>
    <property type="match status" value="1"/>
</dbReference>
<evidence type="ECO:0000313" key="2">
    <source>
        <dbReference type="EMBL" id="RAJ75434.1"/>
    </source>
</evidence>
<dbReference type="InterPro" id="IPR015947">
    <property type="entry name" value="PUA-like_sf"/>
</dbReference>
<evidence type="ECO:0000259" key="1">
    <source>
        <dbReference type="SMART" id="SM00464"/>
    </source>
</evidence>
<dbReference type="Pfam" id="PF02190">
    <property type="entry name" value="LON_substr_bdg"/>
    <property type="match status" value="1"/>
</dbReference>
<dbReference type="SMART" id="SM00464">
    <property type="entry name" value="LON"/>
    <property type="match status" value="1"/>
</dbReference>
<gene>
    <name evidence="2" type="ORF">CLV59_10948</name>
</gene>
<dbReference type="PANTHER" id="PTHR46732:SF8">
    <property type="entry name" value="ATP-DEPENDENT PROTEASE LA (LON) DOMAIN PROTEIN"/>
    <property type="match status" value="1"/>
</dbReference>
<dbReference type="OrthoDB" id="25394at2"/>
<sequence length="211" mass="24198">MTNFIPIFPLGAVAYPGEQLNLHIFEPRFKQLVAECVAEGKLFGIPAVVDKNIMEYGTLVKVEKVEKLYDNGEMDVITRGDSVFRVLELIHQIPEKLYSGAIVSYPANNMTANNKLLDEVIHGIRELHSILQVHKAFKKPDSELTSYDLAHHAGLSLSEEYEMLHLFYEVQRLEYLKRHLHKVIPMMAEMERLKERVKLNGHFRNLSAGDL</sequence>
<dbReference type="SUPFAM" id="SSF88697">
    <property type="entry name" value="PUA domain-like"/>
    <property type="match status" value="1"/>
</dbReference>
<dbReference type="Gene3D" id="2.30.130.40">
    <property type="entry name" value="LON domain-like"/>
    <property type="match status" value="1"/>
</dbReference>
<evidence type="ECO:0000313" key="3">
    <source>
        <dbReference type="Proteomes" id="UP000249819"/>
    </source>
</evidence>